<dbReference type="InterPro" id="IPR052579">
    <property type="entry name" value="Zinc_finger_SWIM"/>
</dbReference>
<feature type="domain" description="MULE transposase" evidence="3">
    <location>
        <begin position="161"/>
        <end position="249"/>
    </location>
</feature>
<gene>
    <name evidence="4" type="ORF">CSUB01_11016</name>
</gene>
<feature type="compositionally biased region" description="Low complexity" evidence="2">
    <location>
        <begin position="580"/>
        <end position="613"/>
    </location>
</feature>
<dbReference type="STRING" id="1173701.A0A066XQF7"/>
<dbReference type="OMA" id="YLEERYM"/>
<protein>
    <submittedName>
        <fullName evidence="4">Putative MULE transposase domain-containing protein</fullName>
    </submittedName>
</protein>
<dbReference type="InterPro" id="IPR018289">
    <property type="entry name" value="MULE_transposase_dom"/>
</dbReference>
<comment type="caution">
    <text evidence="4">The sequence shown here is derived from an EMBL/GenBank/DDBJ whole genome shotgun (WGS) entry which is preliminary data.</text>
</comment>
<dbReference type="PANTHER" id="PTHR31569">
    <property type="entry name" value="SWIM-TYPE DOMAIN-CONTAINING PROTEIN"/>
    <property type="match status" value="1"/>
</dbReference>
<keyword evidence="5" id="KW-1185">Reference proteome</keyword>
<evidence type="ECO:0000256" key="1">
    <source>
        <dbReference type="SAM" id="Coils"/>
    </source>
</evidence>
<evidence type="ECO:0000259" key="3">
    <source>
        <dbReference type="Pfam" id="PF10551"/>
    </source>
</evidence>
<feature type="region of interest" description="Disordered" evidence="2">
    <location>
        <begin position="580"/>
        <end position="618"/>
    </location>
</feature>
<keyword evidence="1" id="KW-0175">Coiled coil</keyword>
<dbReference type="AlphaFoldDB" id="A0A066XQF7"/>
<feature type="region of interest" description="Disordered" evidence="2">
    <location>
        <begin position="539"/>
        <end position="566"/>
    </location>
</feature>
<dbReference type="OrthoDB" id="4846324at2759"/>
<dbReference type="Proteomes" id="UP000027238">
    <property type="component" value="Unassembled WGS sequence"/>
</dbReference>
<proteinExistence type="predicted"/>
<sequence length="735" mass="83311">MANNYPTFEECWLRVRLHYRDQGIALRKKTWTNNRRRFDFCCDRAGKRASTATRRKVSTKQCNCLFAGKIRRVDDTWVWEILDGKELHNHEPTAQNEIAAVAAFQRLSEEEAAFFAARDGLARKSITQRVEELSAGNNMTSREIAAQLASTEKVTITNQRVNRFQMPLFQVVGLTAVNTTFNACFCLVSAETTNFYRWVLLQLRQLLQDSNIPDPGVIITDFDAGLKRAAGEVFANTEQQLCVWHMMKNVGLNAKKKWEGPQAPEADEAAAAALATEATVATAATHQQQQQQQQPQRQEDITASNEAAYSHDPDGLVKAWQACVYASTVDIYKKAWKSLKRQFADQPAIIQYLRTTYIPQLHEFADYEIRNYRNYGVRTTSPTEGAHHELKSYLTHRLADLHTLHEKIRNMVDQKIARFTAQCGAERRRRLPTSRIQILQPLTYEVSFFALNHLHQQYVAASEAFEKRQSLPTRCTGAFFRQWGIPCRHNLLQRLQLADRSQILQPADLDPHWRLDQSDPNLIRLRLLTIEADPNIVPRRRRATRHVPMDSDDEAPPSLTDTRRIPSAWERYDAYEASSQVTTTAASTPAPSQAGNSSSCGSRSGRGSRSKSSNTQAQQQQLLVINSLRSTVENLAASVQVLHNNQAQQEQQRLEAERQRQAHEAALFHRRQQQEAALLTQRQQQLQQQFVLPPLPLPRPQLQPSFAGQYGYGLDLLGGPAPDQFGGPAPGQFGP</sequence>
<name>A0A066XQF7_COLSU</name>
<evidence type="ECO:0000256" key="2">
    <source>
        <dbReference type="SAM" id="MobiDB-lite"/>
    </source>
</evidence>
<dbReference type="EMBL" id="JMSE01000708">
    <property type="protein sequence ID" value="KDN68180.1"/>
    <property type="molecule type" value="Genomic_DNA"/>
</dbReference>
<dbReference type="Pfam" id="PF10551">
    <property type="entry name" value="MULE"/>
    <property type="match status" value="1"/>
</dbReference>
<feature type="coiled-coil region" evidence="1">
    <location>
        <begin position="639"/>
        <end position="689"/>
    </location>
</feature>
<feature type="region of interest" description="Disordered" evidence="2">
    <location>
        <begin position="282"/>
        <end position="310"/>
    </location>
</feature>
<reference evidence="5" key="1">
    <citation type="journal article" date="2014" name="Genome Announc.">
        <title>Draft genome sequence of Colletotrichum sublineola, a destructive pathogen of cultivated sorghum.</title>
        <authorList>
            <person name="Baroncelli R."/>
            <person name="Sanz-Martin J.M."/>
            <person name="Rech G.E."/>
            <person name="Sukno S.A."/>
            <person name="Thon M.R."/>
        </authorList>
    </citation>
    <scope>NUCLEOTIDE SEQUENCE [LARGE SCALE GENOMIC DNA]</scope>
    <source>
        <strain evidence="5">TX430BB</strain>
    </source>
</reference>
<organism evidence="4 5">
    <name type="scientific">Colletotrichum sublineola</name>
    <name type="common">Sorghum anthracnose fungus</name>
    <dbReference type="NCBI Taxonomy" id="1173701"/>
    <lineage>
        <taxon>Eukaryota</taxon>
        <taxon>Fungi</taxon>
        <taxon>Dikarya</taxon>
        <taxon>Ascomycota</taxon>
        <taxon>Pezizomycotina</taxon>
        <taxon>Sordariomycetes</taxon>
        <taxon>Hypocreomycetidae</taxon>
        <taxon>Glomerellales</taxon>
        <taxon>Glomerellaceae</taxon>
        <taxon>Colletotrichum</taxon>
        <taxon>Colletotrichum graminicola species complex</taxon>
    </lineage>
</organism>
<dbReference type="HOGENOM" id="CLU_402050_0_0_1"/>
<feature type="compositionally biased region" description="Low complexity" evidence="2">
    <location>
        <begin position="282"/>
        <end position="296"/>
    </location>
</feature>
<dbReference type="PANTHER" id="PTHR31569:SF4">
    <property type="entry name" value="SWIM-TYPE DOMAIN-CONTAINING PROTEIN"/>
    <property type="match status" value="1"/>
</dbReference>
<dbReference type="eggNOG" id="ENOG502QQB8">
    <property type="taxonomic scope" value="Eukaryota"/>
</dbReference>
<accession>A0A066XQF7</accession>
<evidence type="ECO:0000313" key="5">
    <source>
        <dbReference type="Proteomes" id="UP000027238"/>
    </source>
</evidence>
<evidence type="ECO:0000313" key="4">
    <source>
        <dbReference type="EMBL" id="KDN68180.1"/>
    </source>
</evidence>